<proteinExistence type="predicted"/>
<reference evidence="2" key="1">
    <citation type="journal article" date="2019" name="Int. J. Syst. Evol. Microbiol.">
        <title>The Global Catalogue of Microorganisms (GCM) 10K type strain sequencing project: providing services to taxonomists for standard genome sequencing and annotation.</title>
        <authorList>
            <consortium name="The Broad Institute Genomics Platform"/>
            <consortium name="The Broad Institute Genome Sequencing Center for Infectious Disease"/>
            <person name="Wu L."/>
            <person name="Ma J."/>
        </authorList>
    </citation>
    <scope>NUCLEOTIDE SEQUENCE [LARGE SCALE GENOMIC DNA]</scope>
    <source>
        <strain evidence="2">JCM 10649</strain>
    </source>
</reference>
<gene>
    <name evidence="1" type="ORF">GCM10009544_05530</name>
</gene>
<keyword evidence="2" id="KW-1185">Reference proteome</keyword>
<protein>
    <submittedName>
        <fullName evidence="1">Uncharacterized protein</fullName>
    </submittedName>
</protein>
<accession>A0ABP3JBZ2</accession>
<dbReference type="Proteomes" id="UP001499895">
    <property type="component" value="Unassembled WGS sequence"/>
</dbReference>
<evidence type="ECO:0000313" key="2">
    <source>
        <dbReference type="Proteomes" id="UP001499895"/>
    </source>
</evidence>
<dbReference type="EMBL" id="BAAAHB010000003">
    <property type="protein sequence ID" value="GAA0445683.1"/>
    <property type="molecule type" value="Genomic_DNA"/>
</dbReference>
<evidence type="ECO:0000313" key="1">
    <source>
        <dbReference type="EMBL" id="GAA0445683.1"/>
    </source>
</evidence>
<comment type="caution">
    <text evidence="1">The sequence shown here is derived from an EMBL/GenBank/DDBJ whole genome shotgun (WGS) entry which is preliminary data.</text>
</comment>
<sequence length="74" mass="7954">MSRWTSLNPCNSAVSSRLAAEPAVAVDTIVTIANRPSRVPEFLPAVRVRNLTLMNVTMPGGCVKGHACSVDNFR</sequence>
<organism evidence="1 2">
    <name type="scientific">Streptomyces stramineus</name>
    <dbReference type="NCBI Taxonomy" id="173861"/>
    <lineage>
        <taxon>Bacteria</taxon>
        <taxon>Bacillati</taxon>
        <taxon>Actinomycetota</taxon>
        <taxon>Actinomycetes</taxon>
        <taxon>Kitasatosporales</taxon>
        <taxon>Streptomycetaceae</taxon>
        <taxon>Streptomyces</taxon>
    </lineage>
</organism>
<name>A0ABP3JBZ2_9ACTN</name>